<comment type="caution">
    <text evidence="10">The sequence shown here is derived from an EMBL/GenBank/DDBJ whole genome shotgun (WGS) entry which is preliminary data.</text>
</comment>
<organism evidence="10 11">
    <name type="scientific">Mycena indigotica</name>
    <dbReference type="NCBI Taxonomy" id="2126181"/>
    <lineage>
        <taxon>Eukaryota</taxon>
        <taxon>Fungi</taxon>
        <taxon>Dikarya</taxon>
        <taxon>Basidiomycota</taxon>
        <taxon>Agaricomycotina</taxon>
        <taxon>Agaricomycetes</taxon>
        <taxon>Agaricomycetidae</taxon>
        <taxon>Agaricales</taxon>
        <taxon>Marasmiineae</taxon>
        <taxon>Mycenaceae</taxon>
        <taxon>Mycena</taxon>
    </lineage>
</organism>
<dbReference type="GO" id="GO:0035267">
    <property type="term" value="C:NuA4 histone acetyltransferase complex"/>
    <property type="evidence" value="ECO:0007669"/>
    <property type="project" value="InterPro"/>
</dbReference>
<keyword evidence="4 7" id="KW-0804">Transcription</keyword>
<evidence type="ECO:0000256" key="7">
    <source>
        <dbReference type="RuleBase" id="RU361124"/>
    </source>
</evidence>
<evidence type="ECO:0000313" key="11">
    <source>
        <dbReference type="Proteomes" id="UP000636479"/>
    </source>
</evidence>
<name>A0A8H6SE58_9AGAR</name>
<feature type="region of interest" description="Disordered" evidence="8">
    <location>
        <begin position="620"/>
        <end position="697"/>
    </location>
</feature>
<evidence type="ECO:0000256" key="2">
    <source>
        <dbReference type="ARBA" id="ARBA00008035"/>
    </source>
</evidence>
<evidence type="ECO:0000256" key="8">
    <source>
        <dbReference type="SAM" id="MobiDB-lite"/>
    </source>
</evidence>
<dbReference type="AlphaFoldDB" id="A0A8H6SE58"/>
<comment type="subcellular location">
    <subcellularLocation>
        <location evidence="1 7">Nucleus</location>
    </subcellularLocation>
</comment>
<evidence type="ECO:0000256" key="3">
    <source>
        <dbReference type="ARBA" id="ARBA00023015"/>
    </source>
</evidence>
<dbReference type="Proteomes" id="UP000636479">
    <property type="component" value="Unassembled WGS sequence"/>
</dbReference>
<dbReference type="OrthoDB" id="435275at2759"/>
<dbReference type="EMBL" id="JACAZF010000008">
    <property type="protein sequence ID" value="KAF7297293.1"/>
    <property type="molecule type" value="Genomic_DNA"/>
</dbReference>
<protein>
    <recommendedName>
        <fullName evidence="7">Enhancer of polycomb-like protein</fullName>
    </recommendedName>
</protein>
<keyword evidence="5 7" id="KW-0539">Nucleus</keyword>
<reference evidence="10" key="1">
    <citation type="submission" date="2020-05" db="EMBL/GenBank/DDBJ databases">
        <title>Mycena genomes resolve the evolution of fungal bioluminescence.</title>
        <authorList>
            <person name="Tsai I.J."/>
        </authorList>
    </citation>
    <scope>NUCLEOTIDE SEQUENCE</scope>
    <source>
        <strain evidence="10">171206Taipei</strain>
    </source>
</reference>
<feature type="region of interest" description="Disordered" evidence="8">
    <location>
        <begin position="349"/>
        <end position="399"/>
    </location>
</feature>
<accession>A0A8H6SE58</accession>
<evidence type="ECO:0000256" key="5">
    <source>
        <dbReference type="ARBA" id="ARBA00023242"/>
    </source>
</evidence>
<dbReference type="PANTHER" id="PTHR14898">
    <property type="entry name" value="ENHANCER OF POLYCOMB"/>
    <property type="match status" value="1"/>
</dbReference>
<evidence type="ECO:0000256" key="1">
    <source>
        <dbReference type="ARBA" id="ARBA00004123"/>
    </source>
</evidence>
<feature type="compositionally biased region" description="Low complexity" evidence="8">
    <location>
        <begin position="620"/>
        <end position="638"/>
    </location>
</feature>
<dbReference type="InterPro" id="IPR019542">
    <property type="entry name" value="Enhancer_polycomb-like_N"/>
</dbReference>
<feature type="region of interest" description="Disordered" evidence="8">
    <location>
        <begin position="137"/>
        <end position="164"/>
    </location>
</feature>
<feature type="region of interest" description="Disordered" evidence="8">
    <location>
        <begin position="474"/>
        <end position="500"/>
    </location>
</feature>
<dbReference type="GeneID" id="59348756"/>
<dbReference type="GO" id="GO:0005634">
    <property type="term" value="C:nucleus"/>
    <property type="evidence" value="ECO:0007669"/>
    <property type="project" value="UniProtKB-SubCell"/>
</dbReference>
<evidence type="ECO:0000256" key="6">
    <source>
        <dbReference type="ARBA" id="ARBA00025513"/>
    </source>
</evidence>
<comment type="similarity">
    <text evidence="2 7">Belongs to the enhancer of polycomb family.</text>
</comment>
<evidence type="ECO:0000313" key="10">
    <source>
        <dbReference type="EMBL" id="KAF7297293.1"/>
    </source>
</evidence>
<proteinExistence type="inferred from homology"/>
<dbReference type="Pfam" id="PF10513">
    <property type="entry name" value="EPL1"/>
    <property type="match status" value="1"/>
</dbReference>
<feature type="domain" description="Enhancer of polycomb-like N-terminal" evidence="9">
    <location>
        <begin position="63"/>
        <end position="183"/>
    </location>
</feature>
<dbReference type="RefSeq" id="XP_037217652.1">
    <property type="nucleotide sequence ID" value="XM_037366240.1"/>
</dbReference>
<comment type="function">
    <text evidence="6">Component of the NuA4 histone acetyltransferase complex which is involved in transcriptional activation of selected genes principally by acetylation of nucleosomal histone H4 and H2A. The NuA4 complex is also involved in DNA repair. Involved in gene silencing by neighboring heterochromatin, blockage of the silencing spreading along the chromosome, and required for cell cycle progression through G2/M.</text>
</comment>
<gene>
    <name evidence="10" type="ORF">MIND_00962500</name>
</gene>
<keyword evidence="11" id="KW-1185">Reference proteome</keyword>
<dbReference type="GO" id="GO:0006357">
    <property type="term" value="P:regulation of transcription by RNA polymerase II"/>
    <property type="evidence" value="ECO:0007669"/>
    <property type="project" value="InterPro"/>
</dbReference>
<evidence type="ECO:0000259" key="9">
    <source>
        <dbReference type="Pfam" id="PF10513"/>
    </source>
</evidence>
<evidence type="ECO:0000256" key="4">
    <source>
        <dbReference type="ARBA" id="ARBA00023163"/>
    </source>
</evidence>
<keyword evidence="3 7" id="KW-0805">Transcription regulation</keyword>
<feature type="compositionally biased region" description="Low complexity" evidence="8">
    <location>
        <begin position="375"/>
        <end position="384"/>
    </location>
</feature>
<sequence length="770" mass="85391">MAPRANPPPKKNRARFGVKFSLKIIKGDLPPDTEYLDDDFDENLSTLAVADVDINEGHVAEHHLQAALATTAVFIPTPCSLSSVDNYDQLYGATQWKDPITYLQSNQTVEEACANALVDHDYTYYMDEFDKQWLDKNNKDARGEGTSSSARSSRKNKEKESDMCTPAEISEDEFEVVMSLMEKYVDQKILRGDAPDFEFFTGFFLEPLSPSLFASFSVPSWIPPPAQLVRIARTIYPHWRHRRTLVSGRRIQPALNFDESDFPNESYICFRRRDNKPVRKTRGGLVVNHAEKLANLQHNLSQVLDIANSVLQRENIKQSAASESQALWNARQPMADFLRQFPAMMTKADEDRLTEKPKKIKPAKSSLLPKVKVLPPTQSSSPAQAPAPPAVQPSERHAEVQQDIARRMLQETENLKRRGYLDLTDDPVQSAYLPRPEKLWVDVASKTSPPPELATRIARPLRLRVGRGGRQFIDRRSSSHPYLSPLRNHRSHADSDDSLDFDEEATRRLRAQWRFDTDSSWTGGPSEEDARELVDEFDDTYIVHRLQWSVESRKAEPSQISDLSLVSDASLTVQTPDGRSRKALPFLTNAIHLATVQNYPDVHSYLIAAGVAKANPQPTASAQAQAMAHARAVAQQRQDSSALSHQTPTTSAAPIPASVSSTISTPISARPRTLRDAPLPHPLPNGTGNSNAGGQAHNVVKSSIPLGNASHNQNQMPPPLAPTQMTNGRAIYVPSLAAANASFKVPVMQRATTTSSPVPIRSVAVNGDSK</sequence>
<feature type="compositionally biased region" description="Polar residues" evidence="8">
    <location>
        <begin position="639"/>
        <end position="667"/>
    </location>
</feature>
<dbReference type="InterPro" id="IPR024943">
    <property type="entry name" value="Enhancer_polycomb"/>
</dbReference>